<dbReference type="SMART" id="SM00342">
    <property type="entry name" value="HTH_ARAC"/>
    <property type="match status" value="1"/>
</dbReference>
<dbReference type="PRINTS" id="PR00032">
    <property type="entry name" value="HTHARAC"/>
</dbReference>
<organism evidence="5 6">
    <name type="scientific">Pigmentiphaga litoralis</name>
    <dbReference type="NCBI Taxonomy" id="516702"/>
    <lineage>
        <taxon>Bacteria</taxon>
        <taxon>Pseudomonadati</taxon>
        <taxon>Pseudomonadota</taxon>
        <taxon>Betaproteobacteria</taxon>
        <taxon>Burkholderiales</taxon>
        <taxon>Alcaligenaceae</taxon>
        <taxon>Pigmentiphaga</taxon>
    </lineage>
</organism>
<dbReference type="SUPFAM" id="SSF46689">
    <property type="entry name" value="Homeodomain-like"/>
    <property type="match status" value="2"/>
</dbReference>
<dbReference type="AlphaFoldDB" id="A0A7Y9LKE2"/>
<dbReference type="PROSITE" id="PS01124">
    <property type="entry name" value="HTH_ARAC_FAMILY_2"/>
    <property type="match status" value="1"/>
</dbReference>
<dbReference type="Proteomes" id="UP000542125">
    <property type="component" value="Unassembled WGS sequence"/>
</dbReference>
<comment type="caution">
    <text evidence="5">The sequence shown here is derived from an EMBL/GenBank/DDBJ whole genome shotgun (WGS) entry which is preliminary data.</text>
</comment>
<dbReference type="InterPro" id="IPR018060">
    <property type="entry name" value="HTH_AraC"/>
</dbReference>
<dbReference type="InterPro" id="IPR032783">
    <property type="entry name" value="AraC_lig"/>
</dbReference>
<name>A0A7Y9LKE2_9BURK</name>
<dbReference type="PANTHER" id="PTHR46796">
    <property type="entry name" value="HTH-TYPE TRANSCRIPTIONAL ACTIVATOR RHAS-RELATED"/>
    <property type="match status" value="1"/>
</dbReference>
<dbReference type="Pfam" id="PF12833">
    <property type="entry name" value="HTH_18"/>
    <property type="match status" value="1"/>
</dbReference>
<feature type="domain" description="HTH araC/xylS-type" evidence="4">
    <location>
        <begin position="212"/>
        <end position="310"/>
    </location>
</feature>
<evidence type="ECO:0000256" key="3">
    <source>
        <dbReference type="ARBA" id="ARBA00023163"/>
    </source>
</evidence>
<dbReference type="PROSITE" id="PS00041">
    <property type="entry name" value="HTH_ARAC_FAMILY_1"/>
    <property type="match status" value="1"/>
</dbReference>
<dbReference type="InterPro" id="IPR009057">
    <property type="entry name" value="Homeodomain-like_sf"/>
</dbReference>
<dbReference type="InterPro" id="IPR020449">
    <property type="entry name" value="Tscrpt_reg_AraC-type_HTH"/>
</dbReference>
<evidence type="ECO:0000313" key="5">
    <source>
        <dbReference type="EMBL" id="NYE82859.1"/>
    </source>
</evidence>
<protein>
    <submittedName>
        <fullName evidence="5">AraC-like DNA-binding protein</fullName>
    </submittedName>
</protein>
<proteinExistence type="predicted"/>
<evidence type="ECO:0000256" key="1">
    <source>
        <dbReference type="ARBA" id="ARBA00023015"/>
    </source>
</evidence>
<reference evidence="5 6" key="1">
    <citation type="submission" date="2020-07" db="EMBL/GenBank/DDBJ databases">
        <title>Genomic Encyclopedia of Type Strains, Phase IV (KMG-V): Genome sequencing to study the core and pangenomes of soil and plant-associated prokaryotes.</title>
        <authorList>
            <person name="Whitman W."/>
        </authorList>
    </citation>
    <scope>NUCLEOTIDE SEQUENCE [LARGE SCALE GENOMIC DNA]</scope>
    <source>
        <strain evidence="5 6">SAS40</strain>
    </source>
</reference>
<keyword evidence="6" id="KW-1185">Reference proteome</keyword>
<evidence type="ECO:0000313" key="6">
    <source>
        <dbReference type="Proteomes" id="UP000542125"/>
    </source>
</evidence>
<dbReference type="GO" id="GO:0003700">
    <property type="term" value="F:DNA-binding transcription factor activity"/>
    <property type="evidence" value="ECO:0007669"/>
    <property type="project" value="InterPro"/>
</dbReference>
<dbReference type="InterPro" id="IPR050204">
    <property type="entry name" value="AraC_XylS_family_regulators"/>
</dbReference>
<accession>A0A7Y9LKE2</accession>
<dbReference type="PANTHER" id="PTHR46796:SF7">
    <property type="entry name" value="ARAC FAMILY TRANSCRIPTIONAL REGULATOR"/>
    <property type="match status" value="1"/>
</dbReference>
<keyword evidence="1" id="KW-0805">Transcription regulation</keyword>
<dbReference type="RefSeq" id="WP_373563336.1">
    <property type="nucleotide sequence ID" value="NZ_JACBYR010000001.1"/>
</dbReference>
<evidence type="ECO:0000259" key="4">
    <source>
        <dbReference type="PROSITE" id="PS01124"/>
    </source>
</evidence>
<sequence length="321" mass="34995">MDVLSDVLAACRVEGAVTGRFTLSAPWALASAGVDGAMFRVGRGEPWWLAVDGDSPVRVDPGDLVLLPHGSPHIQMSSPDVDVAPINLAQVLHDTGVADRLHTPLVFASGGGGAVTDLFSGIVLFRETQRNPVLRMLPKMIRIRAADMSVAPCLGPMTEMFVEESLTCRPGWKITAARMADLLFVHMLRAYLLTHSGAGHDWFRGLSDPKIGKALMLIHNDPRAPWTVESLAEAVFMSRSRFSARFRELVGESPISYLASRRMGIAAERLALGYLRMSDVAEEAGYGSDKVFARAFRRWCGMTPTEYLKSRGVERVGEDAG</sequence>
<keyword evidence="3" id="KW-0804">Transcription</keyword>
<dbReference type="Gene3D" id="1.10.10.60">
    <property type="entry name" value="Homeodomain-like"/>
    <property type="match status" value="2"/>
</dbReference>
<dbReference type="InterPro" id="IPR018062">
    <property type="entry name" value="HTH_AraC-typ_CS"/>
</dbReference>
<dbReference type="GO" id="GO:0043565">
    <property type="term" value="F:sequence-specific DNA binding"/>
    <property type="evidence" value="ECO:0007669"/>
    <property type="project" value="InterPro"/>
</dbReference>
<gene>
    <name evidence="5" type="ORF">FHW18_002130</name>
</gene>
<evidence type="ECO:0000256" key="2">
    <source>
        <dbReference type="ARBA" id="ARBA00023125"/>
    </source>
</evidence>
<dbReference type="Pfam" id="PF12852">
    <property type="entry name" value="Cupin_6"/>
    <property type="match status" value="1"/>
</dbReference>
<keyword evidence="2 5" id="KW-0238">DNA-binding</keyword>
<dbReference type="EMBL" id="JACBYR010000001">
    <property type="protein sequence ID" value="NYE82859.1"/>
    <property type="molecule type" value="Genomic_DNA"/>
</dbReference>